<dbReference type="RefSeq" id="WP_150203234.1">
    <property type="nucleotide sequence ID" value="NZ_CP043939.1"/>
</dbReference>
<protein>
    <submittedName>
        <fullName evidence="3">Peptidase</fullName>
    </submittedName>
</protein>
<dbReference type="AlphaFoldDB" id="A0A5P1WZK8"/>
<dbReference type="Pfam" id="PF13203">
    <property type="entry name" value="DUF2201_N"/>
    <property type="match status" value="1"/>
</dbReference>
<dbReference type="OrthoDB" id="9809307at2"/>
<dbReference type="SUPFAM" id="SSF53300">
    <property type="entry name" value="vWA-like"/>
    <property type="match status" value="1"/>
</dbReference>
<feature type="domain" description="VWA-like" evidence="1">
    <location>
        <begin position="304"/>
        <end position="432"/>
    </location>
</feature>
<reference evidence="3 4" key="1">
    <citation type="submission" date="2019-09" db="EMBL/GenBank/DDBJ databases">
        <title>Complete Genome Sequence of Lactobacillus nenjiangensis SH-Y15, isolated from sauerkraut.</title>
        <authorList>
            <person name="Yang H."/>
        </authorList>
    </citation>
    <scope>NUCLEOTIDE SEQUENCE [LARGE SCALE GENOMIC DNA]</scope>
    <source>
        <strain evidence="3 4">SH-Y15</strain>
    </source>
</reference>
<proteinExistence type="predicted"/>
<organism evidence="3 4">
    <name type="scientific">Paucilactobacillus nenjiangensis</name>
    <dbReference type="NCBI Taxonomy" id="1296540"/>
    <lineage>
        <taxon>Bacteria</taxon>
        <taxon>Bacillati</taxon>
        <taxon>Bacillota</taxon>
        <taxon>Bacilli</taxon>
        <taxon>Lactobacillales</taxon>
        <taxon>Lactobacillaceae</taxon>
        <taxon>Paucilactobacillus</taxon>
    </lineage>
</organism>
<name>A0A5P1WZK8_9LACO</name>
<accession>A0A5P1WZK8</accession>
<evidence type="ECO:0000313" key="4">
    <source>
        <dbReference type="Proteomes" id="UP000325295"/>
    </source>
</evidence>
<evidence type="ECO:0000313" key="3">
    <source>
        <dbReference type="EMBL" id="QER66585.1"/>
    </source>
</evidence>
<dbReference type="EMBL" id="CP043939">
    <property type="protein sequence ID" value="QER66585.1"/>
    <property type="molecule type" value="Genomic_DNA"/>
</dbReference>
<dbReference type="InterPro" id="IPR036465">
    <property type="entry name" value="vWFA_dom_sf"/>
</dbReference>
<dbReference type="PANTHER" id="PTHR38730:SF1">
    <property type="entry name" value="SLL7028 PROTEIN"/>
    <property type="match status" value="1"/>
</dbReference>
<dbReference type="KEGG" id="lnn:F0161_00995"/>
<dbReference type="Pfam" id="PF09967">
    <property type="entry name" value="DUF2201"/>
    <property type="match status" value="1"/>
</dbReference>
<feature type="domain" description="Putative metallopeptidase" evidence="2">
    <location>
        <begin position="70"/>
        <end position="285"/>
    </location>
</feature>
<dbReference type="PANTHER" id="PTHR38730">
    <property type="entry name" value="SLL7028 PROTEIN"/>
    <property type="match status" value="1"/>
</dbReference>
<dbReference type="InterPro" id="IPR018698">
    <property type="entry name" value="VWA-like_dom"/>
</dbReference>
<dbReference type="Proteomes" id="UP000325295">
    <property type="component" value="Chromosome"/>
</dbReference>
<gene>
    <name evidence="3" type="ORF">F0161_00995</name>
</gene>
<evidence type="ECO:0000259" key="1">
    <source>
        <dbReference type="Pfam" id="PF09967"/>
    </source>
</evidence>
<keyword evidence="4" id="KW-1185">Reference proteome</keyword>
<sequence>MSTKLQDNLKDKLHALNSNQEVDLQNVADEWIGSVVMELLEEDRLFGEVLIQIPRAYDFKLNGMMGINWKNDQIQLKINPSRLSRLQRSQDLLDLLKHEVLHLVWQHPLRYANVAHQNNVTMATDVAVNQYLTDAPAGTMTKEELTTLIGKQVPTHEDSQRYLKLIENADFNEDASETKQRLDYEGEAVPKAQDHNNQTDVHLGWEEMVGQDNLNEQTANLQQMLSSAWKNVPDKQRGLLPGDIIAQLESIEVQPSLNWKALIKQSLGKMPLGKRNSYSRFNRRQPVRMDLPGKITNLVINIDVFIDNSGSMGEKEIAYLLNELRGLLAIYDAKIDVYSFDTIVHEDHKYTIEARNQINFERVGGGGTSFQSIFDYLHRRHANNDSTLAIILTDGWGESKLQTFHFSNVLWILSTAVQELSVKKPMGKVSTLVEDGNYQRLVGKK</sequence>
<dbReference type="InterPro" id="IPR025154">
    <property type="entry name" value="Put_metallopeptidase_dom"/>
</dbReference>
<evidence type="ECO:0000259" key="2">
    <source>
        <dbReference type="Pfam" id="PF13203"/>
    </source>
</evidence>